<feature type="binding site" evidence="11 14">
    <location>
        <position position="242"/>
    </location>
    <ligand>
        <name>Mg(2+)</name>
        <dbReference type="ChEBI" id="CHEBI:18420"/>
    </ligand>
</feature>
<evidence type="ECO:0000256" key="10">
    <source>
        <dbReference type="ARBA" id="ARBA00023239"/>
    </source>
</evidence>
<evidence type="ECO:0000256" key="11">
    <source>
        <dbReference type="HAMAP-Rule" id="MF_00318"/>
    </source>
</evidence>
<evidence type="ECO:0000256" key="14">
    <source>
        <dbReference type="PIRSR" id="PIRSR001400-3"/>
    </source>
</evidence>
<dbReference type="SFLD" id="SFLDS00001">
    <property type="entry name" value="Enolase"/>
    <property type="match status" value="1"/>
</dbReference>
<comment type="similarity">
    <text evidence="2 11">Belongs to the enolase family.</text>
</comment>
<accession>A0A0D5CJQ1</accession>
<dbReference type="Pfam" id="PF03952">
    <property type="entry name" value="Enolase_N"/>
    <property type="match status" value="1"/>
</dbReference>
<evidence type="ECO:0000256" key="9">
    <source>
        <dbReference type="ARBA" id="ARBA00023152"/>
    </source>
</evidence>
<dbReference type="HAMAP" id="MF_00318">
    <property type="entry name" value="Enolase"/>
    <property type="match status" value="1"/>
</dbReference>
<evidence type="ECO:0000256" key="5">
    <source>
        <dbReference type="ARBA" id="ARBA00022490"/>
    </source>
</evidence>
<dbReference type="FunFam" id="3.30.390.10:FF:000001">
    <property type="entry name" value="Enolase"/>
    <property type="match status" value="1"/>
</dbReference>
<dbReference type="GO" id="GO:0004634">
    <property type="term" value="F:phosphopyruvate hydratase activity"/>
    <property type="evidence" value="ECO:0007669"/>
    <property type="project" value="UniProtKB-UniRule"/>
</dbReference>
<gene>
    <name evidence="11 17" type="primary">eno</name>
    <name evidence="17" type="ORF">VO01_10530</name>
</gene>
<feature type="binding site" evidence="13">
    <location>
        <position position="164"/>
    </location>
    <ligand>
        <name>substrate</name>
    </ligand>
</feature>
<dbReference type="PANTHER" id="PTHR11902">
    <property type="entry name" value="ENOLASE"/>
    <property type="match status" value="1"/>
</dbReference>
<dbReference type="RefSeq" id="WP_045528824.1">
    <property type="nucleotide sequence ID" value="NZ_CP011043.1"/>
</dbReference>
<dbReference type="KEGG" id="cmh:VO01_10530"/>
<keyword evidence="9 11" id="KW-0324">Glycolysis</keyword>
<dbReference type="InterPro" id="IPR020809">
    <property type="entry name" value="Enolase_CS"/>
</dbReference>
<feature type="domain" description="Enolase C-terminal TIM barrel" evidence="15">
    <location>
        <begin position="139"/>
        <end position="423"/>
    </location>
</feature>
<dbReference type="GO" id="GO:0000015">
    <property type="term" value="C:phosphopyruvate hydratase complex"/>
    <property type="evidence" value="ECO:0007669"/>
    <property type="project" value="InterPro"/>
</dbReference>
<dbReference type="SUPFAM" id="SSF54826">
    <property type="entry name" value="Enolase N-terminal domain-like"/>
    <property type="match status" value="1"/>
</dbReference>
<feature type="binding site" evidence="13">
    <location>
        <position position="155"/>
    </location>
    <ligand>
        <name>substrate</name>
    </ligand>
</feature>
<dbReference type="SFLD" id="SFLDF00002">
    <property type="entry name" value="enolase"/>
    <property type="match status" value="1"/>
</dbReference>
<dbReference type="Gene3D" id="3.30.390.10">
    <property type="entry name" value="Enolase-like, N-terminal domain"/>
    <property type="match status" value="1"/>
</dbReference>
<comment type="function">
    <text evidence="11">Catalyzes the reversible conversion of 2-phosphoglycerate (2-PG) into phosphoenolpyruvate (PEP). It is essential for the degradation of carbohydrates via glycolysis.</text>
</comment>
<dbReference type="Proteomes" id="UP000032604">
    <property type="component" value="Chromosome"/>
</dbReference>
<evidence type="ECO:0000259" key="16">
    <source>
        <dbReference type="SMART" id="SM01193"/>
    </source>
</evidence>
<keyword evidence="8 11" id="KW-0460">Magnesium</keyword>
<evidence type="ECO:0000256" key="1">
    <source>
        <dbReference type="ARBA" id="ARBA00005031"/>
    </source>
</evidence>
<dbReference type="Pfam" id="PF00113">
    <property type="entry name" value="Enolase_C"/>
    <property type="match status" value="1"/>
</dbReference>
<dbReference type="NCBIfam" id="TIGR01060">
    <property type="entry name" value="eno"/>
    <property type="match status" value="1"/>
</dbReference>
<feature type="binding site" evidence="11">
    <location>
        <position position="364"/>
    </location>
    <ligand>
        <name>(2R)-2-phosphoglycerate</name>
        <dbReference type="ChEBI" id="CHEBI:58289"/>
    </ligand>
</feature>
<feature type="binding site" evidence="11 14">
    <location>
        <position position="310"/>
    </location>
    <ligand>
        <name>Mg(2+)</name>
        <dbReference type="ChEBI" id="CHEBI:18420"/>
    </ligand>
</feature>
<evidence type="ECO:0000256" key="13">
    <source>
        <dbReference type="PIRSR" id="PIRSR001400-2"/>
    </source>
</evidence>
<feature type="binding site" evidence="13">
    <location>
        <position position="386"/>
    </location>
    <ligand>
        <name>substrate</name>
    </ligand>
</feature>
<feature type="binding site" evidence="11">
    <location>
        <position position="365"/>
    </location>
    <ligand>
        <name>(2R)-2-phosphoglycerate</name>
        <dbReference type="ChEBI" id="CHEBI:58289"/>
    </ligand>
</feature>
<dbReference type="InterPro" id="IPR029017">
    <property type="entry name" value="Enolase-like_N"/>
</dbReference>
<dbReference type="EMBL" id="CP011043">
    <property type="protein sequence ID" value="AJW79515.1"/>
    <property type="molecule type" value="Genomic_DNA"/>
</dbReference>
<dbReference type="SMART" id="SM01193">
    <property type="entry name" value="Enolase_N"/>
    <property type="match status" value="1"/>
</dbReference>
<evidence type="ECO:0000256" key="8">
    <source>
        <dbReference type="ARBA" id="ARBA00022842"/>
    </source>
</evidence>
<feature type="binding site" evidence="11 14">
    <location>
        <position position="283"/>
    </location>
    <ligand>
        <name>Mg(2+)</name>
        <dbReference type="ChEBI" id="CHEBI:18420"/>
    </ligand>
</feature>
<dbReference type="UniPathway" id="UPA00109">
    <property type="reaction ID" value="UER00187"/>
</dbReference>
<dbReference type="FunFam" id="3.20.20.120:FF:000001">
    <property type="entry name" value="Enolase"/>
    <property type="match status" value="1"/>
</dbReference>
<evidence type="ECO:0000256" key="7">
    <source>
        <dbReference type="ARBA" id="ARBA00022723"/>
    </source>
</evidence>
<keyword evidence="10 11" id="KW-0456">Lyase</keyword>
<dbReference type="PIRSF" id="PIRSF001400">
    <property type="entry name" value="Enolase"/>
    <property type="match status" value="1"/>
</dbReference>
<dbReference type="InterPro" id="IPR020810">
    <property type="entry name" value="Enolase_C"/>
</dbReference>
<keyword evidence="6 11" id="KW-0964">Secreted</keyword>
<evidence type="ECO:0000313" key="18">
    <source>
        <dbReference type="Proteomes" id="UP000032604"/>
    </source>
</evidence>
<dbReference type="PANTHER" id="PTHR11902:SF1">
    <property type="entry name" value="ENOLASE"/>
    <property type="match status" value="1"/>
</dbReference>
<evidence type="ECO:0000313" key="17">
    <source>
        <dbReference type="EMBL" id="AJW79515.1"/>
    </source>
</evidence>
<dbReference type="GO" id="GO:0005576">
    <property type="term" value="C:extracellular region"/>
    <property type="evidence" value="ECO:0007669"/>
    <property type="project" value="UniProtKB-SubCell"/>
</dbReference>
<dbReference type="GO" id="GO:0006096">
    <property type="term" value="P:glycolytic process"/>
    <property type="evidence" value="ECO:0007669"/>
    <property type="project" value="UniProtKB-UniRule"/>
</dbReference>
<dbReference type="AlphaFoldDB" id="A0A0D5CJQ1"/>
<reference evidence="17 18" key="1">
    <citation type="journal article" date="2015" name="Genome Announc.">
        <title>Complete Genome Sequence of Clavibacter michiganensis subsp. insidiosus R1-1 Using PacBio Single-Molecule Real-Time Technology.</title>
        <authorList>
            <person name="Lu Y."/>
            <person name="Samac D.A."/>
            <person name="Glazebrook J."/>
            <person name="Ishimaru C.A."/>
        </authorList>
    </citation>
    <scope>NUCLEOTIDE SEQUENCE [LARGE SCALE GENOMIC DNA]</scope>
    <source>
        <strain evidence="17 18">R1-1</strain>
    </source>
</reference>
<proteinExistence type="inferred from homology"/>
<dbReference type="PRINTS" id="PR00148">
    <property type="entry name" value="ENOLASE"/>
</dbReference>
<dbReference type="InterPro" id="IPR020811">
    <property type="entry name" value="Enolase_N"/>
</dbReference>
<dbReference type="PATRIC" id="fig|33014.5.peg.2178"/>
<dbReference type="SFLD" id="SFLDG00178">
    <property type="entry name" value="enolase"/>
    <property type="match status" value="1"/>
</dbReference>
<feature type="active site" description="Proton acceptor" evidence="11 12">
    <location>
        <position position="335"/>
    </location>
</feature>
<dbReference type="CDD" id="cd03313">
    <property type="entry name" value="enolase"/>
    <property type="match status" value="1"/>
</dbReference>
<dbReference type="EC" id="4.2.1.11" evidence="3 11"/>
<feature type="binding site" evidence="13">
    <location>
        <position position="283"/>
    </location>
    <ligand>
        <name>substrate</name>
    </ligand>
</feature>
<keyword evidence="7 11" id="KW-0479">Metal-binding</keyword>
<keyword evidence="5 11" id="KW-0963">Cytoplasm</keyword>
<evidence type="ECO:0000256" key="4">
    <source>
        <dbReference type="ARBA" id="ARBA00017068"/>
    </source>
</evidence>
<evidence type="ECO:0000256" key="2">
    <source>
        <dbReference type="ARBA" id="ARBA00009604"/>
    </source>
</evidence>
<dbReference type="PROSITE" id="PS00164">
    <property type="entry name" value="ENOLASE"/>
    <property type="match status" value="1"/>
</dbReference>
<comment type="pathway">
    <text evidence="1 11">Carbohydrate degradation; glycolysis; pyruvate from D-glyceraldehyde 3-phosphate: step 4/5.</text>
</comment>
<feature type="domain" description="Enolase N-terminal" evidence="16">
    <location>
        <begin position="4"/>
        <end position="134"/>
    </location>
</feature>
<feature type="binding site" evidence="13">
    <location>
        <begin position="362"/>
        <end position="365"/>
    </location>
    <ligand>
        <name>substrate</name>
    </ligand>
</feature>
<comment type="catalytic activity">
    <reaction evidence="11">
        <text>(2R)-2-phosphoglycerate = phosphoenolpyruvate + H2O</text>
        <dbReference type="Rhea" id="RHEA:10164"/>
        <dbReference type="ChEBI" id="CHEBI:15377"/>
        <dbReference type="ChEBI" id="CHEBI:58289"/>
        <dbReference type="ChEBI" id="CHEBI:58702"/>
        <dbReference type="EC" id="4.2.1.11"/>
    </reaction>
</comment>
<sequence length="426" mass="44847">MAAIEAVNAREILDSRGNPTVEVEVLLEDGTFTRAAVPSGASTGAFEAYELRDGDAGRYLGKGVQKAVAAVIDEIGPAIQDLDAADQRIIDATMIELDGTENKSRLGANALLGVSLAVAKAAADSAELPLYRYLGGPNAHTLPVPMLNVINGGSHADTNVDIQEFMLLPVGASTFSEGLRWGVETYHALKSLLKKKGLSTGLGDEGGFAPNLDSNRAALDLLMEAIDAAGFTAGKQIALGLDVASSEFYSDGAYTFEGQKVDAAHLTAYFADLVASYPLITIEDPLDEDDWAGYDHFTAELGAKVQIVGDDLFVTNPKRLADGITRGVANSILVKVNQIGTLTETLDAVALAQRSGYTTVLSHRSGETEDTTIADLAVAVDAGQIKTGAPARSERVAKYNQLLRIEQDLGAAAVYAGRSAFPRFQA</sequence>
<dbReference type="OrthoDB" id="9804716at2"/>
<evidence type="ECO:0000259" key="15">
    <source>
        <dbReference type="SMART" id="SM01192"/>
    </source>
</evidence>
<dbReference type="SMART" id="SM01192">
    <property type="entry name" value="Enolase_C"/>
    <property type="match status" value="1"/>
</dbReference>
<feature type="active site" description="Proton donor" evidence="11 12">
    <location>
        <position position="205"/>
    </location>
</feature>
<evidence type="ECO:0000256" key="3">
    <source>
        <dbReference type="ARBA" id="ARBA00012058"/>
    </source>
</evidence>
<dbReference type="GO" id="GO:0009986">
    <property type="term" value="C:cell surface"/>
    <property type="evidence" value="ECO:0007669"/>
    <property type="project" value="UniProtKB-SubCell"/>
</dbReference>
<feature type="binding site" evidence="13">
    <location>
        <position position="310"/>
    </location>
    <ligand>
        <name>substrate</name>
    </ligand>
</feature>
<dbReference type="Gene3D" id="3.20.20.120">
    <property type="entry name" value="Enolase-like C-terminal domain"/>
    <property type="match status" value="1"/>
</dbReference>
<evidence type="ECO:0000256" key="6">
    <source>
        <dbReference type="ARBA" id="ARBA00022525"/>
    </source>
</evidence>
<dbReference type="HOGENOM" id="CLU_031223_2_1_11"/>
<feature type="binding site" evidence="11">
    <location>
        <position position="386"/>
    </location>
    <ligand>
        <name>(2R)-2-phosphoglycerate</name>
        <dbReference type="ChEBI" id="CHEBI:58289"/>
    </ligand>
</feature>
<dbReference type="SUPFAM" id="SSF51604">
    <property type="entry name" value="Enolase C-terminal domain-like"/>
    <property type="match status" value="1"/>
</dbReference>
<dbReference type="InterPro" id="IPR036849">
    <property type="entry name" value="Enolase-like_C_sf"/>
</dbReference>
<comment type="subcellular location">
    <subcellularLocation>
        <location evidence="11">Cytoplasm</location>
    </subcellularLocation>
    <subcellularLocation>
        <location evidence="11">Secreted</location>
    </subcellularLocation>
    <subcellularLocation>
        <location evidence="11">Cell surface</location>
    </subcellularLocation>
    <text evidence="11">Fractions of enolase are present in both the cytoplasm and on the cell surface.</text>
</comment>
<feature type="binding site" evidence="11">
    <location>
        <position position="163"/>
    </location>
    <ligand>
        <name>(2R)-2-phosphoglycerate</name>
        <dbReference type="ChEBI" id="CHEBI:58289"/>
    </ligand>
</feature>
<protein>
    <recommendedName>
        <fullName evidence="4 11">Enolase</fullName>
        <ecNumber evidence="3 11">4.2.1.11</ecNumber>
    </recommendedName>
    <alternativeName>
        <fullName evidence="11">2-phospho-D-glycerate hydro-lyase</fullName>
    </alternativeName>
    <alternativeName>
        <fullName evidence="11">2-phosphoglycerate dehydratase</fullName>
    </alternativeName>
</protein>
<name>A0A0D5CJQ1_9MICO</name>
<dbReference type="InterPro" id="IPR000941">
    <property type="entry name" value="Enolase"/>
</dbReference>
<organism evidence="17 18">
    <name type="scientific">Clavibacter michiganensis subsp. insidiosus</name>
    <dbReference type="NCBI Taxonomy" id="33014"/>
    <lineage>
        <taxon>Bacteria</taxon>
        <taxon>Bacillati</taxon>
        <taxon>Actinomycetota</taxon>
        <taxon>Actinomycetes</taxon>
        <taxon>Micrococcales</taxon>
        <taxon>Microbacteriaceae</taxon>
        <taxon>Clavibacter</taxon>
    </lineage>
</organism>
<dbReference type="GO" id="GO:0000287">
    <property type="term" value="F:magnesium ion binding"/>
    <property type="evidence" value="ECO:0007669"/>
    <property type="project" value="UniProtKB-UniRule"/>
</dbReference>
<feature type="binding site" evidence="11">
    <location>
        <position position="335"/>
    </location>
    <ligand>
        <name>(2R)-2-phosphoglycerate</name>
        <dbReference type="ChEBI" id="CHEBI:58289"/>
    </ligand>
</feature>
<comment type="cofactor">
    <cofactor evidence="14">
        <name>Mg(2+)</name>
        <dbReference type="ChEBI" id="CHEBI:18420"/>
    </cofactor>
    <text evidence="14">Mg(2+) is required for catalysis and for stabilizing the dimer.</text>
</comment>
<comment type="cofactor">
    <cofactor evidence="11">
        <name>Mg(2+)</name>
        <dbReference type="ChEBI" id="CHEBI:18420"/>
    </cofactor>
    <text evidence="11">Binds a second Mg(2+) ion via substrate during catalysis.</text>
</comment>
<evidence type="ECO:0000256" key="12">
    <source>
        <dbReference type="PIRSR" id="PIRSR001400-1"/>
    </source>
</evidence>